<evidence type="ECO:0000313" key="3">
    <source>
        <dbReference type="EMBL" id="CAH3171716.1"/>
    </source>
</evidence>
<keyword evidence="4" id="KW-1185">Reference proteome</keyword>
<evidence type="ECO:0000313" key="4">
    <source>
        <dbReference type="Proteomes" id="UP001159405"/>
    </source>
</evidence>
<evidence type="ECO:0000259" key="2">
    <source>
        <dbReference type="Pfam" id="PF10419"/>
    </source>
</evidence>
<accession>A0ABN8QYY1</accession>
<feature type="compositionally biased region" description="Acidic residues" evidence="1">
    <location>
        <begin position="217"/>
        <end position="227"/>
    </location>
</feature>
<reference evidence="3 4" key="1">
    <citation type="submission" date="2022-05" db="EMBL/GenBank/DDBJ databases">
        <authorList>
            <consortium name="Genoscope - CEA"/>
            <person name="William W."/>
        </authorList>
    </citation>
    <scope>NUCLEOTIDE SEQUENCE [LARGE SCALE GENOMIC DNA]</scope>
</reference>
<dbReference type="PANTHER" id="PTHR21860:SF2">
    <property type="entry name" value="GENERAL TRANSCRIPTION FACTOR 3C POLYPEPTIDE 6"/>
    <property type="match status" value="1"/>
</dbReference>
<dbReference type="PANTHER" id="PTHR21860">
    <property type="entry name" value="TRANSCRIPTION INITIATION FACTOR IIIC TFIIIC , POLYPEPTIDE 6-RELATED"/>
    <property type="match status" value="1"/>
</dbReference>
<dbReference type="Proteomes" id="UP001159405">
    <property type="component" value="Unassembled WGS sequence"/>
</dbReference>
<evidence type="ECO:0000256" key="1">
    <source>
        <dbReference type="SAM" id="MobiDB-lite"/>
    </source>
</evidence>
<comment type="caution">
    <text evidence="3">The sequence shown here is derived from an EMBL/GenBank/DDBJ whole genome shotgun (WGS) entry which is preliminary data.</text>
</comment>
<sequence length="227" mass="26364">MHSRPFWIVEFGRDFSAYCKARIVLWVLRRRYGRRRVGRREIMTQISSHERNHNAVASREKVSWGLCFAQQISLFDCLKSVIKPVNHVSISKILEVSQKLAHRKLHEHLIVIELKGVIDSDFLYKCKSESCRLLGIDTDEPVLQIGNYTFTGELKEPIGTHVLFEELESSDSQETMKLKYRYNTTKTLEMARVFLVKKDNAEKEEEEVAGSSRETLEEQEDPSMDIG</sequence>
<organism evidence="3 4">
    <name type="scientific">Porites lobata</name>
    <dbReference type="NCBI Taxonomy" id="104759"/>
    <lineage>
        <taxon>Eukaryota</taxon>
        <taxon>Metazoa</taxon>
        <taxon>Cnidaria</taxon>
        <taxon>Anthozoa</taxon>
        <taxon>Hexacorallia</taxon>
        <taxon>Scleractinia</taxon>
        <taxon>Fungiina</taxon>
        <taxon>Poritidae</taxon>
        <taxon>Porites</taxon>
    </lineage>
</organism>
<proteinExistence type="predicted"/>
<feature type="region of interest" description="Disordered" evidence="1">
    <location>
        <begin position="204"/>
        <end position="227"/>
    </location>
</feature>
<dbReference type="Gene3D" id="2.60.40.4370">
    <property type="match status" value="1"/>
</dbReference>
<dbReference type="Pfam" id="PF10419">
    <property type="entry name" value="TFIIIC_sub6"/>
    <property type="match status" value="1"/>
</dbReference>
<dbReference type="InterPro" id="IPR019481">
    <property type="entry name" value="TFIIIC_triple_barrel"/>
</dbReference>
<protein>
    <recommendedName>
        <fullName evidence="2">Transcription factor TFIIIC triple barrel domain-containing protein</fullName>
    </recommendedName>
</protein>
<gene>
    <name evidence="3" type="ORF">PLOB_00012076</name>
</gene>
<feature type="domain" description="Transcription factor TFIIIC triple barrel" evidence="2">
    <location>
        <begin position="107"/>
        <end position="195"/>
    </location>
</feature>
<dbReference type="InterPro" id="IPR042771">
    <property type="entry name" value="GTF3C6-like"/>
</dbReference>
<dbReference type="EMBL" id="CALNXK010000166">
    <property type="protein sequence ID" value="CAH3171716.1"/>
    <property type="molecule type" value="Genomic_DNA"/>
</dbReference>
<name>A0ABN8QYY1_9CNID</name>